<feature type="domain" description="Beta-lactamase class A catalytic" evidence="2">
    <location>
        <begin position="79"/>
        <end position="279"/>
    </location>
</feature>
<organism evidence="3 4">
    <name type="scientific">Ruoffia halotolerans</name>
    <dbReference type="NCBI Taxonomy" id="2748684"/>
    <lineage>
        <taxon>Bacteria</taxon>
        <taxon>Bacillati</taxon>
        <taxon>Bacillota</taxon>
        <taxon>Bacilli</taxon>
        <taxon>Lactobacillales</taxon>
        <taxon>Aerococcaceae</taxon>
        <taxon>Ruoffia</taxon>
    </lineage>
</organism>
<reference evidence="3 4" key="1">
    <citation type="submission" date="2020-06" db="EMBL/GenBank/DDBJ databases">
        <title>Reclassification of Facklamia ignava, Facklamia soureckii and Facklami tabacinasalis as Falseniella iganva gen. nov., comb. nov., Hutsoniella ignava gen. nov., comb. nov., and Ruoffia tabacinasalis gen. nov., comb. nov and description of Ruoffia haltotolerans sp. nov., isolated from hypersaline Inland Sea of Qatar.</title>
        <authorList>
            <person name="Fotedar R."/>
            <person name="Sankaranarayanan K."/>
            <person name="Lawson P."/>
            <person name="Caldwell M."/>
            <person name="Zeyara A."/>
            <person name="Al Malki A."/>
            <person name="Ali M."/>
        </authorList>
    </citation>
    <scope>NUCLEOTIDE SEQUENCE [LARGE SCALE GENOMIC DNA]</scope>
    <source>
        <strain evidence="3 4">INB8</strain>
    </source>
</reference>
<protein>
    <submittedName>
        <fullName evidence="3">Serine hydrolase</fullName>
    </submittedName>
</protein>
<dbReference type="InterPro" id="IPR012338">
    <property type="entry name" value="Beta-lactam/transpept-like"/>
</dbReference>
<dbReference type="GO" id="GO:0030655">
    <property type="term" value="P:beta-lactam antibiotic catabolic process"/>
    <property type="evidence" value="ECO:0007669"/>
    <property type="project" value="InterPro"/>
</dbReference>
<keyword evidence="3" id="KW-0378">Hydrolase</keyword>
<keyword evidence="4" id="KW-1185">Reference proteome</keyword>
<feature type="signal peptide" evidence="1">
    <location>
        <begin position="1"/>
        <end position="22"/>
    </location>
</feature>
<feature type="chain" id="PRO_5039687291" evidence="1">
    <location>
        <begin position="23"/>
        <end position="310"/>
    </location>
</feature>
<evidence type="ECO:0000259" key="2">
    <source>
        <dbReference type="Pfam" id="PF13354"/>
    </source>
</evidence>
<evidence type="ECO:0000313" key="4">
    <source>
        <dbReference type="Proteomes" id="UP000571018"/>
    </source>
</evidence>
<evidence type="ECO:0000256" key="1">
    <source>
        <dbReference type="SAM" id="SignalP"/>
    </source>
</evidence>
<dbReference type="Pfam" id="PF13354">
    <property type="entry name" value="Beta-lactamase2"/>
    <property type="match status" value="1"/>
</dbReference>
<gene>
    <name evidence="3" type="ORF">HW423_01645</name>
</gene>
<name>A0A839A3L1_9LACT</name>
<proteinExistence type="predicted"/>
<dbReference type="Proteomes" id="UP000571018">
    <property type="component" value="Unassembled WGS sequence"/>
</dbReference>
<comment type="caution">
    <text evidence="3">The sequence shown here is derived from an EMBL/GenBank/DDBJ whole genome shotgun (WGS) entry which is preliminary data.</text>
</comment>
<dbReference type="InterPro" id="IPR045155">
    <property type="entry name" value="Beta-lactam_cat"/>
</dbReference>
<dbReference type="SUPFAM" id="SSF56601">
    <property type="entry name" value="beta-lactamase/transpeptidase-like"/>
    <property type="match status" value="1"/>
</dbReference>
<accession>A0A839A3L1</accession>
<evidence type="ECO:0000313" key="3">
    <source>
        <dbReference type="EMBL" id="MBA5728491.1"/>
    </source>
</evidence>
<keyword evidence="1" id="KW-0732">Signal</keyword>
<dbReference type="PROSITE" id="PS51257">
    <property type="entry name" value="PROKAR_LIPOPROTEIN"/>
    <property type="match status" value="1"/>
</dbReference>
<dbReference type="RefSeq" id="WP_218930222.1">
    <property type="nucleotide sequence ID" value="NZ_JACAOA010000003.1"/>
</dbReference>
<dbReference type="EMBL" id="JACAOA010000003">
    <property type="protein sequence ID" value="MBA5728491.1"/>
    <property type="molecule type" value="Genomic_DNA"/>
</dbReference>
<dbReference type="Gene3D" id="3.40.710.10">
    <property type="entry name" value="DD-peptidase/beta-lactamase superfamily"/>
    <property type="match status" value="1"/>
</dbReference>
<sequence length="310" mass="34813">MFKKISLLASLFLLVACSTTEESVPVIEEEEKTQNESVMSETEESVTEELSQDYSQFTSMEELVTATIQEFGLNPEAVSVAYHNYQTDTDFFYNERFPMLVGSVTKVGVARLYADLIADGVMTFETELPYNDALFEAGAGPVTNGEKKASYPLYELFYNSLALSDNTAFNMLFSYYQQIYGNIQESLLNLSGLSFDQAEYTTNNMADAQMILNILLPVATEDKYSYILTSLSGNTEAEYFKKYIQEGMFTKYGSIGGSLHDSGIYMEDGEPVYALVVLTNGQGTVDEFLATMNLRMNEWSKFQKQNTQTD</sequence>
<dbReference type="AlphaFoldDB" id="A0A839A3L1"/>
<dbReference type="GO" id="GO:0008800">
    <property type="term" value="F:beta-lactamase activity"/>
    <property type="evidence" value="ECO:0007669"/>
    <property type="project" value="InterPro"/>
</dbReference>